<reference evidence="1 2" key="1">
    <citation type="journal article" date="2011" name="Int. J. Syst. Evol. Microbiol.">
        <title>Zhongshania antarctica gen. nov., sp. nov. and Zhongshania guokunii sp. nov., gammaproteobacteria respectively isolated from coastal attached (fast) ice and surface seawater of the Antarctic.</title>
        <authorList>
            <person name="Li H.J."/>
            <person name="Zhang X.Y."/>
            <person name="Chen C.X."/>
            <person name="Zhang Y.J."/>
            <person name="Gao Z.M."/>
            <person name="Yu Y."/>
            <person name="Chen X.L."/>
            <person name="Chen B."/>
            <person name="Zhang Y.Z."/>
        </authorList>
    </citation>
    <scope>NUCLEOTIDE SEQUENCE [LARGE SCALE GENOMIC DNA]</scope>
    <source>
        <strain evidence="1 2">15-R06ZXC-3</strain>
    </source>
</reference>
<accession>A0ABV3TPN7</accession>
<keyword evidence="2" id="KW-1185">Reference proteome</keyword>
<name>A0ABV3TPN7_9RHOB</name>
<evidence type="ECO:0000313" key="1">
    <source>
        <dbReference type="EMBL" id="MEX1663476.1"/>
    </source>
</evidence>
<protein>
    <recommendedName>
        <fullName evidence="3">Cyclic nucleotide-binding domain-containing protein</fullName>
    </recommendedName>
</protein>
<evidence type="ECO:0008006" key="3">
    <source>
        <dbReference type="Google" id="ProtNLM"/>
    </source>
</evidence>
<gene>
    <name evidence="1" type="ORF">AB4874_17905</name>
</gene>
<evidence type="ECO:0000313" key="2">
    <source>
        <dbReference type="Proteomes" id="UP001557465"/>
    </source>
</evidence>
<dbReference type="Proteomes" id="UP001557465">
    <property type="component" value="Unassembled WGS sequence"/>
</dbReference>
<dbReference type="EMBL" id="JBFRYC010000016">
    <property type="protein sequence ID" value="MEX1663476.1"/>
    <property type="molecule type" value="Genomic_DNA"/>
</dbReference>
<comment type="caution">
    <text evidence="1">The sequence shown here is derived from an EMBL/GenBank/DDBJ whole genome shotgun (WGS) entry which is preliminary data.</text>
</comment>
<organism evidence="1 2">
    <name type="scientific">Thioclava arctica</name>
    <dbReference type="NCBI Taxonomy" id="3238301"/>
    <lineage>
        <taxon>Bacteria</taxon>
        <taxon>Pseudomonadati</taxon>
        <taxon>Pseudomonadota</taxon>
        <taxon>Alphaproteobacteria</taxon>
        <taxon>Rhodobacterales</taxon>
        <taxon>Paracoccaceae</taxon>
        <taxon>Thioclava</taxon>
    </lineage>
</organism>
<proteinExistence type="predicted"/>
<sequence>MAWIGIESASNAAMVERIALIEIPPTQISEEDRIVLAEGCKGNDAVFVIVSGFLQPTLSEAPDHRCGPP</sequence>
<dbReference type="RefSeq" id="WP_368393006.1">
    <property type="nucleotide sequence ID" value="NZ_JBFRYC010000016.1"/>
</dbReference>